<dbReference type="Proteomes" id="UP000029920">
    <property type="component" value="Unassembled WGS sequence"/>
</dbReference>
<dbReference type="AlphaFoldDB" id="A0A4U8UGD1"/>
<keyword evidence="2" id="KW-1185">Reference proteome</keyword>
<dbReference type="EMBL" id="JRPC02000011">
    <property type="protein sequence ID" value="TLE15948.1"/>
    <property type="molecule type" value="Genomic_DNA"/>
</dbReference>
<evidence type="ECO:0000313" key="2">
    <source>
        <dbReference type="Proteomes" id="UP000029920"/>
    </source>
</evidence>
<proteinExistence type="predicted"/>
<reference evidence="1 2" key="1">
    <citation type="journal article" date="2014" name="Genome Announc.">
        <title>Draft genome sequences of eight enterohepatic helicobacter species isolated from both laboratory and wild rodents.</title>
        <authorList>
            <person name="Sheh A."/>
            <person name="Shen Z."/>
            <person name="Fox J.G."/>
        </authorList>
    </citation>
    <scope>NUCLEOTIDE SEQUENCE [LARGE SCALE GENOMIC DNA]</scope>
    <source>
        <strain evidence="1 2">MIT-03-7007</strain>
    </source>
</reference>
<dbReference type="RefSeq" id="WP_034555034.1">
    <property type="nucleotide sequence ID" value="NZ_JRPC02000011.1"/>
</dbReference>
<evidence type="ECO:0000313" key="1">
    <source>
        <dbReference type="EMBL" id="TLE15948.1"/>
    </source>
</evidence>
<protein>
    <submittedName>
        <fullName evidence="1">Uncharacterized protein</fullName>
    </submittedName>
</protein>
<accession>A0A4U8UGD1</accession>
<sequence>MEAIVKSFHSLMDKLENELSQSNFVEVNKILNKIEKVENNLIAHLSIQEKTKNFSCNSIILFWRKTKYTQWVLTIKLKNLEMALLRFKGISLTKQL</sequence>
<gene>
    <name evidence="1" type="ORF">LS72_005155</name>
</gene>
<comment type="caution">
    <text evidence="1">The sequence shown here is derived from an EMBL/GenBank/DDBJ whole genome shotgun (WGS) entry which is preliminary data.</text>
</comment>
<name>A0A4U8UGD1_9HELI</name>
<organism evidence="1 2">
    <name type="scientific">Helicobacter apodemus</name>
    <dbReference type="NCBI Taxonomy" id="135569"/>
    <lineage>
        <taxon>Bacteria</taxon>
        <taxon>Pseudomonadati</taxon>
        <taxon>Campylobacterota</taxon>
        <taxon>Epsilonproteobacteria</taxon>
        <taxon>Campylobacterales</taxon>
        <taxon>Helicobacteraceae</taxon>
        <taxon>Helicobacter</taxon>
    </lineage>
</organism>